<dbReference type="InterPro" id="IPR050397">
    <property type="entry name" value="Env_Response_Regulators"/>
</dbReference>
<feature type="domain" description="Cyclic nucleotide-binding" evidence="4">
    <location>
        <begin position="34"/>
        <end position="133"/>
    </location>
</feature>
<dbReference type="GO" id="GO:0005829">
    <property type="term" value="C:cytosol"/>
    <property type="evidence" value="ECO:0007669"/>
    <property type="project" value="TreeGrafter"/>
</dbReference>
<dbReference type="SMART" id="SM00100">
    <property type="entry name" value="cNMP"/>
    <property type="match status" value="1"/>
</dbReference>
<dbReference type="CDD" id="cd00038">
    <property type="entry name" value="CAP_ED"/>
    <property type="match status" value="1"/>
</dbReference>
<sequence length="234" mass="25736">MMVTAVRTPQDAEVVFDMAAFLEKVGAGKTIAKFKKNDVIFSQGDAAASIYFIQKGRVKLTVVSKQGKEAVVGVLEAGQFFGEACLHGSTKRVATTSALGECVVISISRSAMLAALKNEPKFSARFISYLLSRNSRIEEDLIDQLFNSSERRLARLLLLLAHFGKEGTSQPIDIEISQEALADMIGTTRSRVSFFMNKFRRLGLISYNGKIHVNHALLNAVLHEKPSLRADDKV</sequence>
<dbReference type="Gene3D" id="2.60.120.10">
    <property type="entry name" value="Jelly Rolls"/>
    <property type="match status" value="1"/>
</dbReference>
<keyword evidence="1" id="KW-0805">Transcription regulation</keyword>
<keyword evidence="3" id="KW-0804">Transcription</keyword>
<dbReference type="InterPro" id="IPR036390">
    <property type="entry name" value="WH_DNA-bd_sf"/>
</dbReference>
<dbReference type="InterPro" id="IPR018490">
    <property type="entry name" value="cNMP-bd_dom_sf"/>
</dbReference>
<dbReference type="PROSITE" id="PS51063">
    <property type="entry name" value="HTH_CRP_2"/>
    <property type="match status" value="1"/>
</dbReference>
<dbReference type="InterPro" id="IPR014710">
    <property type="entry name" value="RmlC-like_jellyroll"/>
</dbReference>
<keyword evidence="2" id="KW-0238">DNA-binding</keyword>
<dbReference type="STRING" id="316055.RPE_2835"/>
<evidence type="ECO:0000259" key="4">
    <source>
        <dbReference type="PROSITE" id="PS50042"/>
    </source>
</evidence>
<dbReference type="GO" id="GO:0003700">
    <property type="term" value="F:DNA-binding transcription factor activity"/>
    <property type="evidence" value="ECO:0007669"/>
    <property type="project" value="TreeGrafter"/>
</dbReference>
<dbReference type="Pfam" id="PF13545">
    <property type="entry name" value="HTH_Crp_2"/>
    <property type="match status" value="1"/>
</dbReference>
<dbReference type="PROSITE" id="PS50042">
    <property type="entry name" value="CNMP_BINDING_3"/>
    <property type="match status" value="1"/>
</dbReference>
<dbReference type="SUPFAM" id="SSF46785">
    <property type="entry name" value="Winged helix' DNA-binding domain"/>
    <property type="match status" value="1"/>
</dbReference>
<organism evidence="6">
    <name type="scientific">Rhodopseudomonas palustris (strain BisA53)</name>
    <dbReference type="NCBI Taxonomy" id="316055"/>
    <lineage>
        <taxon>Bacteria</taxon>
        <taxon>Pseudomonadati</taxon>
        <taxon>Pseudomonadota</taxon>
        <taxon>Alphaproteobacteria</taxon>
        <taxon>Hyphomicrobiales</taxon>
        <taxon>Nitrobacteraceae</taxon>
        <taxon>Rhodopseudomonas</taxon>
    </lineage>
</organism>
<protein>
    <submittedName>
        <fullName evidence="6">Transcriptional regulator, Crp/Fnr family</fullName>
    </submittedName>
</protein>
<evidence type="ECO:0000259" key="5">
    <source>
        <dbReference type="PROSITE" id="PS51063"/>
    </source>
</evidence>
<dbReference type="HOGENOM" id="CLU_075053_3_3_5"/>
<reference evidence="6" key="1">
    <citation type="submission" date="2006-09" db="EMBL/GenBank/DDBJ databases">
        <title>Complete sequence of Rhodopseudomonas palustris BisA53.</title>
        <authorList>
            <consortium name="US DOE Joint Genome Institute"/>
            <person name="Copeland A."/>
            <person name="Lucas S."/>
            <person name="Lapidus A."/>
            <person name="Barry K."/>
            <person name="Detter J.C."/>
            <person name="Glavina del Rio T."/>
            <person name="Hammon N."/>
            <person name="Israni S."/>
            <person name="Dalin E."/>
            <person name="Tice H."/>
            <person name="Pitluck S."/>
            <person name="Chain P."/>
            <person name="Malfatti S."/>
            <person name="Shin M."/>
            <person name="Vergez L."/>
            <person name="Schmutz J."/>
            <person name="Larimer F."/>
            <person name="Land M."/>
            <person name="Hauser L."/>
            <person name="Pelletier D.A."/>
            <person name="Kyrpides N."/>
            <person name="Kim E."/>
            <person name="Harwood C.S."/>
            <person name="Oda Y."/>
            <person name="Richardson P."/>
        </authorList>
    </citation>
    <scope>NUCLEOTIDE SEQUENCE [LARGE SCALE GENOMIC DNA]</scope>
    <source>
        <strain evidence="6">BisA53</strain>
    </source>
</reference>
<evidence type="ECO:0000313" key="6">
    <source>
        <dbReference type="EMBL" id="ABJ06772.1"/>
    </source>
</evidence>
<dbReference type="AlphaFoldDB" id="Q07MR2"/>
<name>Q07MR2_RHOP5</name>
<dbReference type="InterPro" id="IPR036388">
    <property type="entry name" value="WH-like_DNA-bd_sf"/>
</dbReference>
<accession>Q07MR2</accession>
<dbReference type="eggNOG" id="COG0664">
    <property type="taxonomic scope" value="Bacteria"/>
</dbReference>
<proteinExistence type="predicted"/>
<dbReference type="SUPFAM" id="SSF51206">
    <property type="entry name" value="cAMP-binding domain-like"/>
    <property type="match status" value="1"/>
</dbReference>
<evidence type="ECO:0000256" key="2">
    <source>
        <dbReference type="ARBA" id="ARBA00023125"/>
    </source>
</evidence>
<dbReference type="InterPro" id="IPR000595">
    <property type="entry name" value="cNMP-bd_dom"/>
</dbReference>
<dbReference type="PANTHER" id="PTHR24567:SF68">
    <property type="entry name" value="DNA-BINDING TRANSCRIPTIONAL DUAL REGULATOR CRP"/>
    <property type="match status" value="1"/>
</dbReference>
<dbReference type="SMART" id="SM00419">
    <property type="entry name" value="HTH_CRP"/>
    <property type="match status" value="1"/>
</dbReference>
<dbReference type="KEGG" id="rpe:RPE_2835"/>
<gene>
    <name evidence="6" type="ordered locus">RPE_2835</name>
</gene>
<dbReference type="Gene3D" id="1.10.10.10">
    <property type="entry name" value="Winged helix-like DNA-binding domain superfamily/Winged helix DNA-binding domain"/>
    <property type="match status" value="1"/>
</dbReference>
<evidence type="ECO:0000256" key="1">
    <source>
        <dbReference type="ARBA" id="ARBA00023015"/>
    </source>
</evidence>
<dbReference type="Pfam" id="PF00027">
    <property type="entry name" value="cNMP_binding"/>
    <property type="match status" value="1"/>
</dbReference>
<dbReference type="InterPro" id="IPR012318">
    <property type="entry name" value="HTH_CRP"/>
</dbReference>
<evidence type="ECO:0000256" key="3">
    <source>
        <dbReference type="ARBA" id="ARBA00023163"/>
    </source>
</evidence>
<dbReference type="PANTHER" id="PTHR24567">
    <property type="entry name" value="CRP FAMILY TRANSCRIPTIONAL REGULATORY PROTEIN"/>
    <property type="match status" value="1"/>
</dbReference>
<dbReference type="EMBL" id="CP000463">
    <property type="protein sequence ID" value="ABJ06772.1"/>
    <property type="molecule type" value="Genomic_DNA"/>
</dbReference>
<dbReference type="GO" id="GO:0003677">
    <property type="term" value="F:DNA binding"/>
    <property type="evidence" value="ECO:0007669"/>
    <property type="project" value="UniProtKB-KW"/>
</dbReference>
<feature type="domain" description="HTH crp-type" evidence="5">
    <location>
        <begin position="147"/>
        <end position="221"/>
    </location>
</feature>